<organism evidence="2">
    <name type="scientific">hydrothermal vent metagenome</name>
    <dbReference type="NCBI Taxonomy" id="652676"/>
    <lineage>
        <taxon>unclassified sequences</taxon>
        <taxon>metagenomes</taxon>
        <taxon>ecological metagenomes</taxon>
    </lineage>
</organism>
<dbReference type="Pfam" id="PF07609">
    <property type="entry name" value="DUF1572"/>
    <property type="match status" value="1"/>
</dbReference>
<dbReference type="InterPro" id="IPR011466">
    <property type="entry name" value="DUF1572"/>
</dbReference>
<dbReference type="AlphaFoldDB" id="A0A3B0RJF2"/>
<accession>A0A3B0RJF2</accession>
<dbReference type="InterPro" id="IPR034660">
    <property type="entry name" value="DinB/YfiT-like"/>
</dbReference>
<reference evidence="2" key="1">
    <citation type="submission" date="2018-06" db="EMBL/GenBank/DDBJ databases">
        <authorList>
            <person name="Zhirakovskaya E."/>
        </authorList>
    </citation>
    <scope>NUCLEOTIDE SEQUENCE</scope>
</reference>
<feature type="compositionally biased region" description="Basic and acidic residues" evidence="1">
    <location>
        <begin position="166"/>
        <end position="183"/>
    </location>
</feature>
<proteinExistence type="predicted"/>
<dbReference type="EMBL" id="UOEB01000086">
    <property type="protein sequence ID" value="VAV83535.1"/>
    <property type="molecule type" value="Genomic_DNA"/>
</dbReference>
<dbReference type="Gene3D" id="1.20.120.450">
    <property type="entry name" value="dinb family like domain"/>
    <property type="match status" value="1"/>
</dbReference>
<evidence type="ECO:0008006" key="3">
    <source>
        <dbReference type="Google" id="ProtNLM"/>
    </source>
</evidence>
<evidence type="ECO:0000256" key="1">
    <source>
        <dbReference type="SAM" id="MobiDB-lite"/>
    </source>
</evidence>
<feature type="region of interest" description="Disordered" evidence="1">
    <location>
        <begin position="157"/>
        <end position="183"/>
    </location>
</feature>
<dbReference type="SUPFAM" id="SSF109854">
    <property type="entry name" value="DinB/YfiT-like putative metalloenzymes"/>
    <property type="match status" value="1"/>
</dbReference>
<gene>
    <name evidence="2" type="ORF">MNBD_BACTEROID02-1668</name>
</gene>
<name>A0A3B0RJF2_9ZZZZ</name>
<protein>
    <recommendedName>
        <fullName evidence="3">DUF1572 domain-containing protein</fullName>
    </recommendedName>
</protein>
<evidence type="ECO:0000313" key="2">
    <source>
        <dbReference type="EMBL" id="VAV83535.1"/>
    </source>
</evidence>
<sequence length="183" mass="21652">MSSYLNSIKKQFGYYKLLGDKTFEQLNDQDIHWQLNEDSNSVSIIVKHIVGNLLSRWTNFLTEDGEKQWRERDQEFEDTYLNKEALIAAWEKGWQCLFNALESLTNKDLEHIIYIRNQGHTVTEAINRQLSHYAYHIGQIVFVGKMIKNENWKSLSVPKGQSSTYNKEKFSKDKERKHFTDDL</sequence>